<dbReference type="CDD" id="cd07814">
    <property type="entry name" value="SRPBCC_CalC_Aha1-like"/>
    <property type="match status" value="1"/>
</dbReference>
<protein>
    <submittedName>
        <fullName evidence="3">SRPBCC domain-containing protein</fullName>
    </submittedName>
</protein>
<keyword evidence="4" id="KW-1185">Reference proteome</keyword>
<comment type="caution">
    <text evidence="3">The sequence shown here is derived from an EMBL/GenBank/DDBJ whole genome shotgun (WGS) entry which is preliminary data.</text>
</comment>
<dbReference type="OrthoDB" id="3365660at2"/>
<organism evidence="3 4">
    <name type="scientific">Microbacterium hatanonis</name>
    <dbReference type="NCBI Taxonomy" id="404366"/>
    <lineage>
        <taxon>Bacteria</taxon>
        <taxon>Bacillati</taxon>
        <taxon>Actinomycetota</taxon>
        <taxon>Actinomycetes</taxon>
        <taxon>Micrococcales</taxon>
        <taxon>Microbacteriaceae</taxon>
        <taxon>Microbacterium</taxon>
    </lineage>
</organism>
<dbReference type="RefSeq" id="WP_147895122.1">
    <property type="nucleotide sequence ID" value="NZ_BAAANR010000001.1"/>
</dbReference>
<comment type="similarity">
    <text evidence="1">Belongs to the AHA1 family.</text>
</comment>
<accession>A0A5C8HXE3</accession>
<proteinExistence type="inferred from homology"/>
<dbReference type="Proteomes" id="UP000321034">
    <property type="component" value="Unassembled WGS sequence"/>
</dbReference>
<dbReference type="AlphaFoldDB" id="A0A5C8HXE3"/>
<dbReference type="InterPro" id="IPR023393">
    <property type="entry name" value="START-like_dom_sf"/>
</dbReference>
<evidence type="ECO:0000256" key="1">
    <source>
        <dbReference type="ARBA" id="ARBA00006817"/>
    </source>
</evidence>
<dbReference type="Pfam" id="PF08327">
    <property type="entry name" value="AHSA1"/>
    <property type="match status" value="1"/>
</dbReference>
<dbReference type="InterPro" id="IPR013538">
    <property type="entry name" value="ASHA1/2-like_C"/>
</dbReference>
<dbReference type="Gene3D" id="3.30.530.20">
    <property type="match status" value="1"/>
</dbReference>
<evidence type="ECO:0000313" key="4">
    <source>
        <dbReference type="Proteomes" id="UP000321034"/>
    </source>
</evidence>
<name>A0A5C8HXE3_9MICO</name>
<evidence type="ECO:0000313" key="3">
    <source>
        <dbReference type="EMBL" id="TXK09922.1"/>
    </source>
</evidence>
<dbReference type="EMBL" id="VRSV01000002">
    <property type="protein sequence ID" value="TXK09922.1"/>
    <property type="molecule type" value="Genomic_DNA"/>
</dbReference>
<reference evidence="3 4" key="1">
    <citation type="submission" date="2019-08" db="EMBL/GenBank/DDBJ databases">
        <authorList>
            <person name="Dong K."/>
        </authorList>
    </citation>
    <scope>NUCLEOTIDE SEQUENCE [LARGE SCALE GENOMIC DNA]</scope>
    <source>
        <strain evidence="3 4">JCM14558</strain>
    </source>
</reference>
<evidence type="ECO:0000259" key="2">
    <source>
        <dbReference type="Pfam" id="PF08327"/>
    </source>
</evidence>
<sequence>MIDSSRGFTLERLLDATPEQIWNAWTDADDAAQWWHPNGMTTPRETVTIDAKEGGRYAYTMVDDASGETHPTGGLYREVVPQRRLVFTWGEPDADPDETPVVTVEIAPAGDLTRLTFDLRGVDGMAGDDSFYDGWASALDELVTHLGQSAVHG</sequence>
<feature type="domain" description="Activator of Hsp90 ATPase homologue 1/2-like C-terminal" evidence="2">
    <location>
        <begin position="15"/>
        <end position="146"/>
    </location>
</feature>
<dbReference type="SUPFAM" id="SSF55961">
    <property type="entry name" value="Bet v1-like"/>
    <property type="match status" value="1"/>
</dbReference>
<gene>
    <name evidence="3" type="ORF">FVP77_13655</name>
</gene>